<sequence length="100" mass="11249">MEGPRESLEDFALEEYLGRAMFGELLAMTLNSILVQRFIDRLRETGYQVPIISSTPQSLSDDLDMANRIEDQCRRRTAAAVMTVDVADHQLGSLRTGTRS</sequence>
<dbReference type="PhylomeDB" id="B4IKT6"/>
<dbReference type="Proteomes" id="UP000001292">
    <property type="component" value="Unassembled WGS sequence"/>
</dbReference>
<gene>
    <name evidence="1" type="primary">Dsec\GM22486</name>
    <name evidence="1" type="ORF">Dsec_GM22486</name>
</gene>
<accession>B4IKT6</accession>
<dbReference type="OMA" id="RIEDQCR"/>
<dbReference type="HOGENOM" id="CLU_172062_0_0_1"/>
<evidence type="ECO:0000313" key="2">
    <source>
        <dbReference type="Proteomes" id="UP000001292"/>
    </source>
</evidence>
<keyword evidence="2" id="KW-1185">Reference proteome</keyword>
<dbReference type="AlphaFoldDB" id="B4IKT6"/>
<evidence type="ECO:0000313" key="1">
    <source>
        <dbReference type="EMBL" id="EDW52687.1"/>
    </source>
</evidence>
<dbReference type="EMBL" id="CH480856">
    <property type="protein sequence ID" value="EDW52687.1"/>
    <property type="molecule type" value="Genomic_DNA"/>
</dbReference>
<proteinExistence type="predicted"/>
<protein>
    <submittedName>
        <fullName evidence="1">GM22486</fullName>
    </submittedName>
</protein>
<reference evidence="1 2" key="1">
    <citation type="journal article" date="2007" name="Nature">
        <title>Evolution of genes and genomes on the Drosophila phylogeny.</title>
        <authorList>
            <consortium name="Drosophila 12 Genomes Consortium"/>
            <person name="Clark A.G."/>
            <person name="Eisen M.B."/>
            <person name="Smith D.R."/>
            <person name="Bergman C.M."/>
            <person name="Oliver B."/>
            <person name="Markow T.A."/>
            <person name="Kaufman T.C."/>
            <person name="Kellis M."/>
            <person name="Gelbart W."/>
            <person name="Iyer V.N."/>
            <person name="Pollard D.A."/>
            <person name="Sackton T.B."/>
            <person name="Larracuente A.M."/>
            <person name="Singh N.D."/>
            <person name="Abad J.P."/>
            <person name="Abt D.N."/>
            <person name="Adryan B."/>
            <person name="Aguade M."/>
            <person name="Akashi H."/>
            <person name="Anderson W.W."/>
            <person name="Aquadro C.F."/>
            <person name="Ardell D.H."/>
            <person name="Arguello R."/>
            <person name="Artieri C.G."/>
            <person name="Barbash D.A."/>
            <person name="Barker D."/>
            <person name="Barsanti P."/>
            <person name="Batterham P."/>
            <person name="Batzoglou S."/>
            <person name="Begun D."/>
            <person name="Bhutkar A."/>
            <person name="Blanco E."/>
            <person name="Bosak S.A."/>
            <person name="Bradley R.K."/>
            <person name="Brand A.D."/>
            <person name="Brent M.R."/>
            <person name="Brooks A.N."/>
            <person name="Brown R.H."/>
            <person name="Butlin R.K."/>
            <person name="Caggese C."/>
            <person name="Calvi B.R."/>
            <person name="Bernardo de Carvalho A."/>
            <person name="Caspi A."/>
            <person name="Castrezana S."/>
            <person name="Celniker S.E."/>
            <person name="Chang J.L."/>
            <person name="Chapple C."/>
            <person name="Chatterji S."/>
            <person name="Chinwalla A."/>
            <person name="Civetta A."/>
            <person name="Clifton S.W."/>
            <person name="Comeron J.M."/>
            <person name="Costello J.C."/>
            <person name="Coyne J.A."/>
            <person name="Daub J."/>
            <person name="David R.G."/>
            <person name="Delcher A.L."/>
            <person name="Delehaunty K."/>
            <person name="Do C.B."/>
            <person name="Ebling H."/>
            <person name="Edwards K."/>
            <person name="Eickbush T."/>
            <person name="Evans J.D."/>
            <person name="Filipski A."/>
            <person name="Findeiss S."/>
            <person name="Freyhult E."/>
            <person name="Fulton L."/>
            <person name="Fulton R."/>
            <person name="Garcia A.C."/>
            <person name="Gardiner A."/>
            <person name="Garfield D.A."/>
            <person name="Garvin B.E."/>
            <person name="Gibson G."/>
            <person name="Gilbert D."/>
            <person name="Gnerre S."/>
            <person name="Godfrey J."/>
            <person name="Good R."/>
            <person name="Gotea V."/>
            <person name="Gravely B."/>
            <person name="Greenberg A.J."/>
            <person name="Griffiths-Jones S."/>
            <person name="Gross S."/>
            <person name="Guigo R."/>
            <person name="Gustafson E.A."/>
            <person name="Haerty W."/>
            <person name="Hahn M.W."/>
            <person name="Halligan D.L."/>
            <person name="Halpern A.L."/>
            <person name="Halter G.M."/>
            <person name="Han M.V."/>
            <person name="Heger A."/>
            <person name="Hillier L."/>
            <person name="Hinrichs A.S."/>
            <person name="Holmes I."/>
            <person name="Hoskins R.A."/>
            <person name="Hubisz M.J."/>
            <person name="Hultmark D."/>
            <person name="Huntley M.A."/>
            <person name="Jaffe D.B."/>
            <person name="Jagadeeshan S."/>
            <person name="Jeck W.R."/>
            <person name="Johnson J."/>
            <person name="Jones C.D."/>
            <person name="Jordan W.C."/>
            <person name="Karpen G.H."/>
            <person name="Kataoka E."/>
            <person name="Keightley P.D."/>
            <person name="Kheradpour P."/>
            <person name="Kirkness E.F."/>
            <person name="Koerich L.B."/>
            <person name="Kristiansen K."/>
            <person name="Kudrna D."/>
            <person name="Kulathinal R.J."/>
            <person name="Kumar S."/>
            <person name="Kwok R."/>
            <person name="Lander E."/>
            <person name="Langley C.H."/>
            <person name="Lapoint R."/>
            <person name="Lazzaro B.P."/>
            <person name="Lee S.J."/>
            <person name="Levesque L."/>
            <person name="Li R."/>
            <person name="Lin C.F."/>
            <person name="Lin M.F."/>
            <person name="Lindblad-Toh K."/>
            <person name="Llopart A."/>
            <person name="Long M."/>
            <person name="Low L."/>
            <person name="Lozovsky E."/>
            <person name="Lu J."/>
            <person name="Luo M."/>
            <person name="Machado C.A."/>
            <person name="Makalowski W."/>
            <person name="Marzo M."/>
            <person name="Matsuda M."/>
            <person name="Matzkin L."/>
            <person name="McAllister B."/>
            <person name="McBride C.S."/>
            <person name="McKernan B."/>
            <person name="McKernan K."/>
            <person name="Mendez-Lago M."/>
            <person name="Minx P."/>
            <person name="Mollenhauer M.U."/>
            <person name="Montooth K."/>
            <person name="Mount S.M."/>
            <person name="Mu X."/>
            <person name="Myers E."/>
            <person name="Negre B."/>
            <person name="Newfeld S."/>
            <person name="Nielsen R."/>
            <person name="Noor M.A."/>
            <person name="O'Grady P."/>
            <person name="Pachter L."/>
            <person name="Papaceit M."/>
            <person name="Parisi M.J."/>
            <person name="Parisi M."/>
            <person name="Parts L."/>
            <person name="Pedersen J.S."/>
            <person name="Pesole G."/>
            <person name="Phillippy A.M."/>
            <person name="Ponting C.P."/>
            <person name="Pop M."/>
            <person name="Porcelli D."/>
            <person name="Powell J.R."/>
            <person name="Prohaska S."/>
            <person name="Pruitt K."/>
            <person name="Puig M."/>
            <person name="Quesneville H."/>
            <person name="Ram K.R."/>
            <person name="Rand D."/>
            <person name="Rasmussen M.D."/>
            <person name="Reed L.K."/>
            <person name="Reenan R."/>
            <person name="Reily A."/>
            <person name="Remington K.A."/>
            <person name="Rieger T.T."/>
            <person name="Ritchie M.G."/>
            <person name="Robin C."/>
            <person name="Rogers Y.H."/>
            <person name="Rohde C."/>
            <person name="Rozas J."/>
            <person name="Rubenfield M.J."/>
            <person name="Ruiz A."/>
            <person name="Russo S."/>
            <person name="Salzberg S.L."/>
            <person name="Sanchez-Gracia A."/>
            <person name="Saranga D.J."/>
            <person name="Sato H."/>
            <person name="Schaeffer S.W."/>
            <person name="Schatz M.C."/>
            <person name="Schlenke T."/>
            <person name="Schwartz R."/>
            <person name="Segarra C."/>
            <person name="Singh R.S."/>
            <person name="Sirot L."/>
            <person name="Sirota M."/>
            <person name="Sisneros N.B."/>
            <person name="Smith C.D."/>
            <person name="Smith T.F."/>
            <person name="Spieth J."/>
            <person name="Stage D.E."/>
            <person name="Stark A."/>
            <person name="Stephan W."/>
            <person name="Strausberg R.L."/>
            <person name="Strempel S."/>
            <person name="Sturgill D."/>
            <person name="Sutton G."/>
            <person name="Sutton G.G."/>
            <person name="Tao W."/>
            <person name="Teichmann S."/>
            <person name="Tobari Y.N."/>
            <person name="Tomimura Y."/>
            <person name="Tsolas J.M."/>
            <person name="Valente V.L."/>
            <person name="Venter E."/>
            <person name="Venter J.C."/>
            <person name="Vicario S."/>
            <person name="Vieira F.G."/>
            <person name="Vilella A.J."/>
            <person name="Villasante A."/>
            <person name="Walenz B."/>
            <person name="Wang J."/>
            <person name="Wasserman M."/>
            <person name="Watts T."/>
            <person name="Wilson D."/>
            <person name="Wilson R.K."/>
            <person name="Wing R.A."/>
            <person name="Wolfner M.F."/>
            <person name="Wong A."/>
            <person name="Wong G.K."/>
            <person name="Wu C.I."/>
            <person name="Wu G."/>
            <person name="Yamamoto D."/>
            <person name="Yang H.P."/>
            <person name="Yang S.P."/>
            <person name="Yorke J.A."/>
            <person name="Yoshida K."/>
            <person name="Zdobnov E."/>
            <person name="Zhang P."/>
            <person name="Zhang Y."/>
            <person name="Zimin A.V."/>
            <person name="Baldwin J."/>
            <person name="Abdouelleil A."/>
            <person name="Abdulkadir J."/>
            <person name="Abebe A."/>
            <person name="Abera B."/>
            <person name="Abreu J."/>
            <person name="Acer S.C."/>
            <person name="Aftuck L."/>
            <person name="Alexander A."/>
            <person name="An P."/>
            <person name="Anderson E."/>
            <person name="Anderson S."/>
            <person name="Arachi H."/>
            <person name="Azer M."/>
            <person name="Bachantsang P."/>
            <person name="Barry A."/>
            <person name="Bayul T."/>
            <person name="Berlin A."/>
            <person name="Bessette D."/>
            <person name="Bloom T."/>
            <person name="Blye J."/>
            <person name="Boguslavskiy L."/>
            <person name="Bonnet C."/>
            <person name="Boukhgalter B."/>
            <person name="Bourzgui I."/>
            <person name="Brown A."/>
            <person name="Cahill P."/>
            <person name="Channer S."/>
            <person name="Cheshatsang Y."/>
            <person name="Chuda L."/>
            <person name="Citroen M."/>
            <person name="Collymore A."/>
            <person name="Cooke P."/>
            <person name="Costello M."/>
            <person name="D'Aco K."/>
            <person name="Daza R."/>
            <person name="De Haan G."/>
            <person name="DeGray S."/>
            <person name="DeMaso C."/>
            <person name="Dhargay N."/>
            <person name="Dooley K."/>
            <person name="Dooley E."/>
            <person name="Doricent M."/>
            <person name="Dorje P."/>
            <person name="Dorjee K."/>
            <person name="Dupes A."/>
            <person name="Elong R."/>
            <person name="Falk J."/>
            <person name="Farina A."/>
            <person name="Faro S."/>
            <person name="Ferguson D."/>
            <person name="Fisher S."/>
            <person name="Foley C.D."/>
            <person name="Franke A."/>
            <person name="Friedrich D."/>
            <person name="Gadbois L."/>
            <person name="Gearin G."/>
            <person name="Gearin C.R."/>
            <person name="Giannoukos G."/>
            <person name="Goode T."/>
            <person name="Graham J."/>
            <person name="Grandbois E."/>
            <person name="Grewal S."/>
            <person name="Gyaltsen K."/>
            <person name="Hafez N."/>
            <person name="Hagos B."/>
            <person name="Hall J."/>
            <person name="Henson C."/>
            <person name="Hollinger A."/>
            <person name="Honan T."/>
            <person name="Huard M.D."/>
            <person name="Hughes L."/>
            <person name="Hurhula B."/>
            <person name="Husby M.E."/>
            <person name="Kamat A."/>
            <person name="Kanga B."/>
            <person name="Kashin S."/>
            <person name="Khazanovich D."/>
            <person name="Kisner P."/>
            <person name="Lance K."/>
            <person name="Lara M."/>
            <person name="Lee W."/>
            <person name="Lennon N."/>
            <person name="Letendre F."/>
            <person name="LeVine R."/>
            <person name="Lipovsky A."/>
            <person name="Liu X."/>
            <person name="Liu J."/>
            <person name="Liu S."/>
            <person name="Lokyitsang T."/>
            <person name="Lokyitsang Y."/>
            <person name="Lubonja R."/>
            <person name="Lui A."/>
            <person name="MacDonald P."/>
            <person name="Magnisalis V."/>
            <person name="Maru K."/>
            <person name="Matthews C."/>
            <person name="McCusker W."/>
            <person name="McDonough S."/>
            <person name="Mehta T."/>
            <person name="Meldrim J."/>
            <person name="Meneus L."/>
            <person name="Mihai O."/>
            <person name="Mihalev A."/>
            <person name="Mihova T."/>
            <person name="Mittelman R."/>
            <person name="Mlenga V."/>
            <person name="Montmayeur A."/>
            <person name="Mulrain L."/>
            <person name="Navidi A."/>
            <person name="Naylor J."/>
            <person name="Negash T."/>
            <person name="Nguyen T."/>
            <person name="Nguyen N."/>
            <person name="Nicol R."/>
            <person name="Norbu C."/>
            <person name="Norbu N."/>
            <person name="Novod N."/>
            <person name="O'Neill B."/>
            <person name="Osman S."/>
            <person name="Markiewicz E."/>
            <person name="Oyono O.L."/>
            <person name="Patti C."/>
            <person name="Phunkhang P."/>
            <person name="Pierre F."/>
            <person name="Priest M."/>
            <person name="Raghuraman S."/>
            <person name="Rege F."/>
            <person name="Reyes R."/>
            <person name="Rise C."/>
            <person name="Rogov P."/>
            <person name="Ross K."/>
            <person name="Ryan E."/>
            <person name="Settipalli S."/>
            <person name="Shea T."/>
            <person name="Sherpa N."/>
            <person name="Shi L."/>
            <person name="Shih D."/>
            <person name="Sparrow T."/>
            <person name="Spaulding J."/>
            <person name="Stalker J."/>
            <person name="Stange-Thomann N."/>
            <person name="Stavropoulos S."/>
            <person name="Stone C."/>
            <person name="Strader C."/>
            <person name="Tesfaye S."/>
            <person name="Thomson T."/>
            <person name="Thoulutsang Y."/>
            <person name="Thoulutsang D."/>
            <person name="Topham K."/>
            <person name="Topping I."/>
            <person name="Tsamla T."/>
            <person name="Vassiliev H."/>
            <person name="Vo A."/>
            <person name="Wangchuk T."/>
            <person name="Wangdi T."/>
            <person name="Weiand M."/>
            <person name="Wilkinson J."/>
            <person name="Wilson A."/>
            <person name="Yadav S."/>
            <person name="Young G."/>
            <person name="Yu Q."/>
            <person name="Zembek L."/>
            <person name="Zhong D."/>
            <person name="Zimmer A."/>
            <person name="Zwirko Z."/>
            <person name="Jaffe D.B."/>
            <person name="Alvarez P."/>
            <person name="Brockman W."/>
            <person name="Butler J."/>
            <person name="Chin C."/>
            <person name="Gnerre S."/>
            <person name="Grabherr M."/>
            <person name="Kleber M."/>
            <person name="Mauceli E."/>
            <person name="MacCallum I."/>
        </authorList>
    </citation>
    <scope>NUCLEOTIDE SEQUENCE [LARGE SCALE GENOMIC DNA]</scope>
    <source>
        <strain evidence="2">Rob3c / Tucson 14021-0248.25</strain>
    </source>
</reference>
<organism evidence="2">
    <name type="scientific">Drosophila sechellia</name>
    <name type="common">Fruit fly</name>
    <dbReference type="NCBI Taxonomy" id="7238"/>
    <lineage>
        <taxon>Eukaryota</taxon>
        <taxon>Metazoa</taxon>
        <taxon>Ecdysozoa</taxon>
        <taxon>Arthropoda</taxon>
        <taxon>Hexapoda</taxon>
        <taxon>Insecta</taxon>
        <taxon>Pterygota</taxon>
        <taxon>Neoptera</taxon>
        <taxon>Endopterygota</taxon>
        <taxon>Diptera</taxon>
        <taxon>Brachycera</taxon>
        <taxon>Muscomorpha</taxon>
        <taxon>Ephydroidea</taxon>
        <taxon>Drosophilidae</taxon>
        <taxon>Drosophila</taxon>
        <taxon>Sophophora</taxon>
    </lineage>
</organism>
<name>B4IKT6_DROSE</name>